<dbReference type="InterPro" id="IPR050951">
    <property type="entry name" value="Retrovirus_Pol_polyprotein"/>
</dbReference>
<dbReference type="PANTHER" id="PTHR37984">
    <property type="entry name" value="PROTEIN CBG26694"/>
    <property type="match status" value="1"/>
</dbReference>
<comment type="caution">
    <text evidence="2">The sequence shown here is derived from an EMBL/GenBank/DDBJ whole genome shotgun (WGS) entry which is preliminary data.</text>
</comment>
<dbReference type="EMBL" id="JAWDGP010006562">
    <property type="protein sequence ID" value="KAK3738937.1"/>
    <property type="molecule type" value="Genomic_DNA"/>
</dbReference>
<dbReference type="InterPro" id="IPR001584">
    <property type="entry name" value="Integrase_cat-core"/>
</dbReference>
<accession>A0AAE0YCA0</accession>
<proteinExistence type="predicted"/>
<name>A0AAE0YCA0_9GAST</name>
<protein>
    <recommendedName>
        <fullName evidence="1">Integrase catalytic domain-containing protein</fullName>
    </recommendedName>
</protein>
<reference evidence="2" key="1">
    <citation type="journal article" date="2023" name="G3 (Bethesda)">
        <title>A reference genome for the long-term kleptoplast-retaining sea slug Elysia crispata morphotype clarki.</title>
        <authorList>
            <person name="Eastman K.E."/>
            <person name="Pendleton A.L."/>
            <person name="Shaikh M.A."/>
            <person name="Suttiyut T."/>
            <person name="Ogas R."/>
            <person name="Tomko P."/>
            <person name="Gavelis G."/>
            <person name="Widhalm J.R."/>
            <person name="Wisecaver J.H."/>
        </authorList>
    </citation>
    <scope>NUCLEOTIDE SEQUENCE</scope>
    <source>
        <strain evidence="2">ECLA1</strain>
    </source>
</reference>
<evidence type="ECO:0000259" key="1">
    <source>
        <dbReference type="PROSITE" id="PS50994"/>
    </source>
</evidence>
<dbReference type="GO" id="GO:0015074">
    <property type="term" value="P:DNA integration"/>
    <property type="evidence" value="ECO:0007669"/>
    <property type="project" value="InterPro"/>
</dbReference>
<dbReference type="InterPro" id="IPR036397">
    <property type="entry name" value="RNaseH_sf"/>
</dbReference>
<dbReference type="GO" id="GO:0003676">
    <property type="term" value="F:nucleic acid binding"/>
    <property type="evidence" value="ECO:0007669"/>
    <property type="project" value="InterPro"/>
</dbReference>
<dbReference type="Pfam" id="PF00665">
    <property type="entry name" value="rve"/>
    <property type="match status" value="1"/>
</dbReference>
<dbReference type="AlphaFoldDB" id="A0AAE0YCA0"/>
<dbReference type="InterPro" id="IPR012337">
    <property type="entry name" value="RNaseH-like_sf"/>
</dbReference>
<organism evidence="2 3">
    <name type="scientific">Elysia crispata</name>
    <name type="common">lettuce slug</name>
    <dbReference type="NCBI Taxonomy" id="231223"/>
    <lineage>
        <taxon>Eukaryota</taxon>
        <taxon>Metazoa</taxon>
        <taxon>Spiralia</taxon>
        <taxon>Lophotrochozoa</taxon>
        <taxon>Mollusca</taxon>
        <taxon>Gastropoda</taxon>
        <taxon>Heterobranchia</taxon>
        <taxon>Euthyneura</taxon>
        <taxon>Panpulmonata</taxon>
        <taxon>Sacoglossa</taxon>
        <taxon>Placobranchoidea</taxon>
        <taxon>Plakobranchidae</taxon>
        <taxon>Elysia</taxon>
    </lineage>
</organism>
<dbReference type="SUPFAM" id="SSF53098">
    <property type="entry name" value="Ribonuclease H-like"/>
    <property type="match status" value="1"/>
</dbReference>
<keyword evidence="3" id="KW-1185">Reference proteome</keyword>
<dbReference type="Proteomes" id="UP001283361">
    <property type="component" value="Unassembled WGS sequence"/>
</dbReference>
<feature type="domain" description="Integrase catalytic" evidence="1">
    <location>
        <begin position="1"/>
        <end position="63"/>
    </location>
</feature>
<evidence type="ECO:0000313" key="3">
    <source>
        <dbReference type="Proteomes" id="UP001283361"/>
    </source>
</evidence>
<dbReference type="PROSITE" id="PS50994">
    <property type="entry name" value="INTEGRASE"/>
    <property type="match status" value="1"/>
</dbReference>
<evidence type="ECO:0000313" key="2">
    <source>
        <dbReference type="EMBL" id="KAK3738937.1"/>
    </source>
</evidence>
<sequence length="109" mass="12395">MKAHFARYGVPKVLVSDSGPQYTSTSFSQFMKHWGITHVRSSPGHHQANGKAESAVKVVKNMMKRCLIDHEDQYEGLLELRNTPRQDGIIPAQVMFQREMRTLLPSLKS</sequence>
<dbReference type="PANTHER" id="PTHR37984:SF8">
    <property type="entry name" value="CCHC-TYPE DOMAIN-CONTAINING PROTEIN"/>
    <property type="match status" value="1"/>
</dbReference>
<dbReference type="Gene3D" id="3.30.420.10">
    <property type="entry name" value="Ribonuclease H-like superfamily/Ribonuclease H"/>
    <property type="match status" value="1"/>
</dbReference>
<gene>
    <name evidence="2" type="ORF">RRG08_006504</name>
</gene>